<dbReference type="Proteomes" id="UP001497525">
    <property type="component" value="Unassembled WGS sequence"/>
</dbReference>
<protein>
    <submittedName>
        <fullName evidence="1">Uncharacterized protein</fullName>
    </submittedName>
</protein>
<dbReference type="PANTHER" id="PTHR15922:SF2">
    <property type="entry name" value="NBAS SUBUNIT OF NRZ TETHERING COMPLEX"/>
    <property type="match status" value="1"/>
</dbReference>
<accession>A0AAV2TC50</accession>
<proteinExistence type="predicted"/>
<comment type="caution">
    <text evidence="1">The sequence shown here is derived from an EMBL/GenBank/DDBJ whole genome shotgun (WGS) entry which is preliminary data.</text>
</comment>
<sequence length="2735" mass="306113">MSTTSTRGSFLEFPCVSDEIARWTCTFEANSWLNDEDTVAASLFRCFMLSSRHGQFKSSAQSDASELPQSNLSSLASTLFQPFVYGWQSLTSAVRIWRTSTSLFNAYARLHTHDCPWQLGYLSSGSMCWENLYVVTSRSIELIKIPCKAAQKVISEQDYETEDEKSLSVLTELISENPRQSTDGASMNDVSTASSPIHQRWKLSYLDPWPQWRQICFSPVEDGNEGSLFKSRSAAIGYSNGSVELIQVASSEEDSADSNDSSCRKRIFVPAPSTPKSGDQRDSLLPIVFLHFIDLNHLIICHFRGHVDLWHLNWNAERYPARMMARIYPFTYIPSSSHILPLTAGAYDAVSQILVISGLPTATSHRGTTHLHESLELSCFQVSPDPPFLTYLDPRSSTNSANRGGIMAALTKARIGLGHLLSTALRRNRTDGEYQEDGIATLSVLSSHEGLIAGAVHFCGSCSVWSLPGLEPLLVVISSDPSLPMQPSPPNTCLLTNTSQPYRLTWWRIPPTACINAADNHSVPECNYYMAVLLNDGTFNMIDLKNPETGWFALPERQAAELHLSSHPSFIYNEANSVSDCSQSTTLLFLDHKRVSTHSDSTLTQTDGATYTYDIRAVRLISTTPLGLFGHLIASADYTEAVKLAEKHKFDVELVYQQQWLDLSVTESDFKKFPDLVKSTLALIKNRPFWVMKQCVLFLPSNTIPSSPSSPRDLLAAVRCVLDHGIKVLQMIQDKPEYKDHLGLIKNRLLRQLFHIDCLESIIPAEIFDSSNSKPVLKMISESLKAFRRYSFLVLTLNYAHSGQYEIAKFLMNKLPLTIGQHRLAIVATLPETMDPALYADALLYPSFPPEKEPNGVAQPELEASVLNALYSVSTEDDGEKLKPVTTDDPVEYAKLLSKWVIRRAKQIDTRSGLTSFAVALLRAGQNICQKLISANPKAKQSVGDIEDCLNGLKKSLWDFSELAELIYCLPAHVSRGVKPTRVALNLRSNARRVALSRLHLTTYANLSTEERLDLMVQLWVTRKTRSVKPEQPTPGGNFGSGFLEFPLFFATRILPFILKRNSDSISRVRGLCTFVLLCTANHADFEGPTQLMATLQKTKSLEIPWYNLTSIRSSVNDPVMADVPTSAWKMVQGTDILESMIQVISQFEPNFSADDPTDTNQNRPYTFPIYVKEIKDLIKILKSYLNTLQLSEETTSSNKAMFSEISAQLQNLTRFLEGFHELHKFAESLKLRCGCNVPIGLSSVKDVIHCSKDGRRMSRFLGGWMVTFTRSIPHLLVGVDDSSVSRPPVDEIIEQVAQFYKILSRMFAGSPCEQNLSTQFQFCLLSAGSEVLCEVSQRLQLGVHSRQEIRVLPEKAMQSTWCVLLLQSLRTYMNTLRPQALSLNALNVKPFDQLEPNERMARRYISLFHTMPTQSDIPVKVRTLFVLEENLLDATALLSTAWPYIPADQRTFSLIPHQLRESWTSSAVDTSFRSNILSTAFLGLLIAYHKSSVGVHRFLKLVKTGYLEKIAISFHLTTEQSSCCFTRAVYSLVASAPEIALPPELTNYTLEILYNFMRKEYSDAWLDCAHWAGCNPFSRSEVSWNENPTAGEQISDVTCSSEWTCLHSLFLIPKPSDRHLKPQLNVEELRLRLSRFSLAHCPNNRLKDIFNLVTVSTYRVECAQIADSAHQLESDAWICKVNNGSGSIIFVPHFYLTFSQLARSEGEDSLAKLLGKEGRSVQCTLTALETQWWQAFLVRGYETPLKKVPGSSWVNLCLESLSRDTRLCLSYISFACNCATSTVREPDSHHIISSIAQSLTPQSNKPLAQFKQNVSLCEDRGRVVAGLVCFASRREGVRCHGSPPACFFSGRQLTEILAHYSQVDKVLLPTSVFKFLHCECWSAVKQCTSVRLRNLFPRLDLSLFEVDGDYRAQMVERTSELNLALGIRLAMYTRFPIEHALHARAKYLVNTGLSSNKEREEFSSIVRWVAKFPKGTSSFVSWASESLFPHITDLSTMHLFFTLLPTDPKVPTILDLPISSHVQILAAITKAKGCEQLFKQIPYSQLIELLYTDHSGSFLTHPLYQYVESEAVVTVLSEILAILFQHTSRKPSVLAGDLHALHSLHCFQDSASLAAYRTKDPISSSLLSSISPSDDPQSASRLIRWLDDLIFGANSKNVSVDLRCFILQDTVNFIRKQLNNTKSVVNWPPTLEVVRRYLGQIEQIVKLLGTVQFPNYPAEQPTERNFGSSEELPTGFYAQLLLLKPGDEESTVSLLKQLIDAVRVWHFDNSSADEAESDKRIRWLGKNFPSCMSIFQLDDAAVIQLLVQATVSALPTFPSKFEAALSELQTVSSPAASVPEGSNDQVICKLIHDLATCDPLSGAGDSKQKKVQLIGALFSNESFRRHCGRRFVDSLAEREQLTNESEPLYPLLFLHSLRFISDSFKSHGPLNSLIGKLETNYHTADDDGCMQLVREFAESFVSSSEALDSSSSIENYSDTERLAELLQSVIEIASLLFSSGTGSPSSEAKPPDGEIHLWTCWFTFCLRTKLFQAENGRIGLWFLIDQWSAYVHLPSSMALASLLQLDSYLDNKSGQIEHWPPGLQANVIGLCLYQADRALVTRCLEVIAKVDQPGVFSSIDAHVCQYFAVVHGSLWPQIFDSENLASGPSASLFLLSRICRGVENYFSTNSRFSASLQKERSVFGEHCLALYRRCGLWIEAARLCKFLYECPANDVSLESFIRLAAGSFETPNSD</sequence>
<dbReference type="EMBL" id="CAXLJL010000168">
    <property type="protein sequence ID" value="CAL5133983.1"/>
    <property type="molecule type" value="Genomic_DNA"/>
</dbReference>
<dbReference type="GO" id="GO:0000149">
    <property type="term" value="F:SNARE binding"/>
    <property type="evidence" value="ECO:0007669"/>
    <property type="project" value="TreeGrafter"/>
</dbReference>
<dbReference type="GO" id="GO:0070939">
    <property type="term" value="C:Dsl1/NZR complex"/>
    <property type="evidence" value="ECO:0007669"/>
    <property type="project" value="TreeGrafter"/>
</dbReference>
<reference evidence="1" key="1">
    <citation type="submission" date="2024-06" db="EMBL/GenBank/DDBJ databases">
        <authorList>
            <person name="Liu X."/>
            <person name="Lenzi L."/>
            <person name="Haldenby T S."/>
            <person name="Uol C."/>
        </authorList>
    </citation>
    <scope>NUCLEOTIDE SEQUENCE</scope>
</reference>
<dbReference type="PANTHER" id="PTHR15922">
    <property type="entry name" value="NEUROBLASTOMA-AMPLIFIED SEQUENCE"/>
    <property type="match status" value="1"/>
</dbReference>
<dbReference type="GO" id="GO:0006890">
    <property type="term" value="P:retrograde vesicle-mediated transport, Golgi to endoplasmic reticulum"/>
    <property type="evidence" value="ECO:0007669"/>
    <property type="project" value="TreeGrafter"/>
</dbReference>
<organism evidence="1 2">
    <name type="scientific">Calicophoron daubneyi</name>
    <name type="common">Rumen fluke</name>
    <name type="synonym">Paramphistomum daubneyi</name>
    <dbReference type="NCBI Taxonomy" id="300641"/>
    <lineage>
        <taxon>Eukaryota</taxon>
        <taxon>Metazoa</taxon>
        <taxon>Spiralia</taxon>
        <taxon>Lophotrochozoa</taxon>
        <taxon>Platyhelminthes</taxon>
        <taxon>Trematoda</taxon>
        <taxon>Digenea</taxon>
        <taxon>Plagiorchiida</taxon>
        <taxon>Pronocephalata</taxon>
        <taxon>Paramphistomoidea</taxon>
        <taxon>Paramphistomidae</taxon>
        <taxon>Calicophoron</taxon>
    </lineage>
</organism>
<evidence type="ECO:0000313" key="2">
    <source>
        <dbReference type="Proteomes" id="UP001497525"/>
    </source>
</evidence>
<evidence type="ECO:0000313" key="1">
    <source>
        <dbReference type="EMBL" id="CAL5133983.1"/>
    </source>
</evidence>
<gene>
    <name evidence="1" type="ORF">CDAUBV1_LOCUS7198</name>
</gene>
<name>A0AAV2TC50_CALDB</name>